<name>A0ACB7PDU1_9PEZI</name>
<comment type="caution">
    <text evidence="1">The sequence shown here is derived from an EMBL/GenBank/DDBJ whole genome shotgun (WGS) entry which is preliminary data.</text>
</comment>
<proteinExistence type="predicted"/>
<keyword evidence="2" id="KW-1185">Reference proteome</keyword>
<reference evidence="1 2" key="1">
    <citation type="journal article" date="2021" name="Nat. Commun.">
        <title>Genetic determinants of endophytism in the Arabidopsis root mycobiome.</title>
        <authorList>
            <person name="Mesny F."/>
            <person name="Miyauchi S."/>
            <person name="Thiergart T."/>
            <person name="Pickel B."/>
            <person name="Atanasova L."/>
            <person name="Karlsson M."/>
            <person name="Huettel B."/>
            <person name="Barry K.W."/>
            <person name="Haridas S."/>
            <person name="Chen C."/>
            <person name="Bauer D."/>
            <person name="Andreopoulos W."/>
            <person name="Pangilinan J."/>
            <person name="LaButti K."/>
            <person name="Riley R."/>
            <person name="Lipzen A."/>
            <person name="Clum A."/>
            <person name="Drula E."/>
            <person name="Henrissat B."/>
            <person name="Kohler A."/>
            <person name="Grigoriev I.V."/>
            <person name="Martin F.M."/>
            <person name="Hacquard S."/>
        </authorList>
    </citation>
    <scope>NUCLEOTIDE SEQUENCE [LARGE SCALE GENOMIC DNA]</scope>
    <source>
        <strain evidence="1 2">MPI-SDFR-AT-0079</strain>
    </source>
</reference>
<dbReference type="Proteomes" id="UP000724584">
    <property type="component" value="Unassembled WGS sequence"/>
</dbReference>
<gene>
    <name evidence="1" type="ORF">F5144DRAFT_531152</name>
</gene>
<sequence length="1114" mass="122454">MADVGTIVGIISLGIQVADGLVKYYTTYKDRESETAHTVKRLTHLLGILEVLRKNLVDRSFQPDETSLLETIKNSVGDCEDLIKELQKETEKFTELPSGSVAAAVRVTGRRLAYPFRQSTLQKLDEDIAEICANLTLALQVLQQQDISSVQDEIQDTKALLELVRADQISAEIKSWLNAPDASINYNDACKKKYPGTGLWFIKSPQFSTWLRTPNSFLWLKGFAGCGKSVLSSTIIQHTLRHRRSNPSIGIAFFYFTFNDDAKQDTSAMLRALILQLTPQLQLHTTTSITNTTNNKDALLPRLHQNYRGGTPPDPALLETLHQLITRFDDVYIILDALDESPRHKHREDLLQALGEMRGWPGPELHLLVTSRDEQDIREELVALGEGEEEGEVVVLRGGEVDADIAAFVAGHLKDNRRLRKWERFHGRIEEALTEGAKGVFRWVECQFAALEACPGSKTRLDALLGSLPRTLDKTYERMLYNIEEESVDDARRILTLLCTAKRPLKVEELIDGIAVELGDDAKFNEDSRLMNQDDIRHICPGFIEVDLNNEDKQPTVRIAHYSVQEYLESDRIAASGMARFSVRRKEANTEVASICLVYLMDDGLCKACMTETWVFGYDAKYPLAAYAASSWADHYHEGDPLDPQLHRLALALFHDDENALVSWANIYKWAGYKRNGLGDRILTPLYLAARLGLDPVVRVLTDEATSSPTKPRKYYFESALITAATFGHASTVTLLLTHSTAAINHLGFEGTALHLAARHGHLAVVDALLAHGADIEARDYRGKSALYDAAATGKDEIVRLLLERGAEIEPAGTYDTPLECAAAGGREAVVAMLLDRGVDPNRGRYARPLEAAREHPAVVRLLLDRGADVDLGTPSRPLAFACSGGAVGVVAALLERGADVEKAGGWADLMERAVGNSDPKVVDLLLEHGADAKGEEGCHVTPLEAAAGLWDATAVLGRLLDAGAGVNVGKEMTPLEKAAKKSSLPNAKLLLERGADPNLGIQMTPLEAAADEISDNMMTLLIEHGADVNKGLQMTPLEVVVQKEVIPFRLVELLVQMGADVNKGLKINPSEVAKRNGIDLEDIVVIGQETEVESVEGADMWGEKKETILLVGS</sequence>
<protein>
    <submittedName>
        <fullName evidence="1">Ankyrin repeat-containing domain protein</fullName>
    </submittedName>
</protein>
<dbReference type="EMBL" id="JAGIZQ010000003">
    <property type="protein sequence ID" value="KAH6637062.1"/>
    <property type="molecule type" value="Genomic_DNA"/>
</dbReference>
<evidence type="ECO:0000313" key="2">
    <source>
        <dbReference type="Proteomes" id="UP000724584"/>
    </source>
</evidence>
<organism evidence="1 2">
    <name type="scientific">Chaetomium tenue</name>
    <dbReference type="NCBI Taxonomy" id="1854479"/>
    <lineage>
        <taxon>Eukaryota</taxon>
        <taxon>Fungi</taxon>
        <taxon>Dikarya</taxon>
        <taxon>Ascomycota</taxon>
        <taxon>Pezizomycotina</taxon>
        <taxon>Sordariomycetes</taxon>
        <taxon>Sordariomycetidae</taxon>
        <taxon>Sordariales</taxon>
        <taxon>Chaetomiaceae</taxon>
        <taxon>Chaetomium</taxon>
    </lineage>
</organism>
<evidence type="ECO:0000313" key="1">
    <source>
        <dbReference type="EMBL" id="KAH6637062.1"/>
    </source>
</evidence>
<accession>A0ACB7PDU1</accession>